<protein>
    <recommendedName>
        <fullName evidence="3">Macro domain-containing protein</fullName>
    </recommendedName>
</protein>
<dbReference type="AlphaFoldDB" id="A0A0M9G380"/>
<proteinExistence type="predicted"/>
<dbReference type="RefSeq" id="XP_015659756.1">
    <property type="nucleotide sequence ID" value="XM_015801136.1"/>
</dbReference>
<evidence type="ECO:0008006" key="3">
    <source>
        <dbReference type="Google" id="ProtNLM"/>
    </source>
</evidence>
<dbReference type="Proteomes" id="UP000037923">
    <property type="component" value="Unassembled WGS sequence"/>
</dbReference>
<dbReference type="OMA" id="ELCVFMN"/>
<dbReference type="GeneID" id="26904008"/>
<evidence type="ECO:0000313" key="1">
    <source>
        <dbReference type="EMBL" id="KPA81317.1"/>
    </source>
</evidence>
<evidence type="ECO:0000313" key="2">
    <source>
        <dbReference type="Proteomes" id="UP000037923"/>
    </source>
</evidence>
<sequence length="276" mass="31356">MVSYLEGQVTKDGRKRAPRHLFGANYRKPFPWLRVGLGVVVMAGAIDMAYRRLTYVSPQEQFIRKIKIRPYGVMGTQMTLQGSLRQEGPKPDETMVITDPCDLMQVFTSAAKATGTSGAIYKWVGLTKEFPNDVVMAMDKVCDAKLHRYGAEGTDGGEKNVIHVSAPDFREGIWSEREAAIELSRAYRNLLHEFVRSECDTLRMVPLSDAVQAGPLYNQLPGITHSALLMAFEQLHIFDKEYVLRDKKNMELCVFMNREWDMFNNAFENLPVGPRR</sequence>
<keyword evidence="2" id="KW-1185">Reference proteome</keyword>
<accession>A0A0M9G380</accession>
<dbReference type="OrthoDB" id="239853at2759"/>
<name>A0A0M9G380_LEPPY</name>
<gene>
    <name evidence="1" type="ORF">ABB37_03717</name>
</gene>
<comment type="caution">
    <text evidence="1">The sequence shown here is derived from an EMBL/GenBank/DDBJ whole genome shotgun (WGS) entry which is preliminary data.</text>
</comment>
<dbReference type="EMBL" id="LGTL01000006">
    <property type="protein sequence ID" value="KPA81317.1"/>
    <property type="molecule type" value="Genomic_DNA"/>
</dbReference>
<organism evidence="1 2">
    <name type="scientific">Leptomonas pyrrhocoris</name>
    <name type="common">Firebug parasite</name>
    <dbReference type="NCBI Taxonomy" id="157538"/>
    <lineage>
        <taxon>Eukaryota</taxon>
        <taxon>Discoba</taxon>
        <taxon>Euglenozoa</taxon>
        <taxon>Kinetoplastea</taxon>
        <taxon>Metakinetoplastina</taxon>
        <taxon>Trypanosomatida</taxon>
        <taxon>Trypanosomatidae</taxon>
        <taxon>Leishmaniinae</taxon>
        <taxon>Leptomonas</taxon>
    </lineage>
</organism>
<dbReference type="InterPro" id="IPR043472">
    <property type="entry name" value="Macro_dom-like"/>
</dbReference>
<reference evidence="1 2" key="1">
    <citation type="submission" date="2015-07" db="EMBL/GenBank/DDBJ databases">
        <title>High-quality genome of monoxenous trypanosomatid Leptomonas pyrrhocoris.</title>
        <authorList>
            <person name="Flegontov P."/>
            <person name="Butenko A."/>
            <person name="Firsov S."/>
            <person name="Vlcek C."/>
            <person name="Logacheva M.D."/>
            <person name="Field M."/>
            <person name="Filatov D."/>
            <person name="Flegontova O."/>
            <person name="Gerasimov E."/>
            <person name="Jackson A.P."/>
            <person name="Kelly S."/>
            <person name="Opperdoes F."/>
            <person name="O'Reilly A."/>
            <person name="Votypka J."/>
            <person name="Yurchenko V."/>
            <person name="Lukes J."/>
        </authorList>
    </citation>
    <scope>NUCLEOTIDE SEQUENCE [LARGE SCALE GENOMIC DNA]</scope>
    <source>
        <strain evidence="1">H10</strain>
    </source>
</reference>
<dbReference type="VEuPathDB" id="TriTrypDB:LpyrH10_06_0870"/>
<dbReference type="SUPFAM" id="SSF52949">
    <property type="entry name" value="Macro domain-like"/>
    <property type="match status" value="1"/>
</dbReference>